<dbReference type="EMBL" id="CP012040">
    <property type="protein sequence ID" value="AKP50131.1"/>
    <property type="molecule type" value="Genomic_DNA"/>
</dbReference>
<proteinExistence type="predicted"/>
<evidence type="ECO:0000256" key="1">
    <source>
        <dbReference type="SAM" id="SignalP"/>
    </source>
</evidence>
<keyword evidence="3" id="KW-1185">Reference proteome</keyword>
<dbReference type="Proteomes" id="UP000036520">
    <property type="component" value="Chromosome"/>
</dbReference>
<keyword evidence="1" id="KW-0732">Signal</keyword>
<evidence type="ECO:0000313" key="3">
    <source>
        <dbReference type="Proteomes" id="UP000036520"/>
    </source>
</evidence>
<feature type="signal peptide" evidence="1">
    <location>
        <begin position="1"/>
        <end position="18"/>
    </location>
</feature>
<evidence type="ECO:0008006" key="4">
    <source>
        <dbReference type="Google" id="ProtNLM"/>
    </source>
</evidence>
<protein>
    <recommendedName>
        <fullName evidence="4">Outer membrane protein beta-barrel domain-containing protein</fullName>
    </recommendedName>
</protein>
<organism evidence="2 3">
    <name type="scientific">Cyclobacterium amurskyense</name>
    <dbReference type="NCBI Taxonomy" id="320787"/>
    <lineage>
        <taxon>Bacteria</taxon>
        <taxon>Pseudomonadati</taxon>
        <taxon>Bacteroidota</taxon>
        <taxon>Cytophagia</taxon>
        <taxon>Cytophagales</taxon>
        <taxon>Cyclobacteriaceae</taxon>
        <taxon>Cyclobacterium</taxon>
    </lineage>
</organism>
<feature type="chain" id="PRO_5005208559" description="Outer membrane protein beta-barrel domain-containing protein" evidence="1">
    <location>
        <begin position="19"/>
        <end position="194"/>
    </location>
</feature>
<accession>A0A0H4P6R4</accession>
<dbReference type="OrthoDB" id="978645at2"/>
<evidence type="ECO:0000313" key="2">
    <source>
        <dbReference type="EMBL" id="AKP50131.1"/>
    </source>
</evidence>
<dbReference type="STRING" id="320787.CA2015_0668"/>
<gene>
    <name evidence="2" type="ORF">CA2015_0668</name>
</gene>
<dbReference type="KEGG" id="camu:CA2015_0668"/>
<name>A0A0H4P6R4_9BACT</name>
<dbReference type="AlphaFoldDB" id="A0A0H4P6R4"/>
<dbReference type="RefSeq" id="WP_048640602.1">
    <property type="nucleotide sequence ID" value="NZ_CP012040.1"/>
</dbReference>
<sequence>MKYLLSFLLFLVASTSFAQQHQLGLRIGDPYGITYKTPVNDKFSVEGILGRGSQNSSQYYRRTFENNRPVSSARYFGHQVSAAFSLHARGIYEESFSDDFNISEGDLTVYAGLGLQFRSVNIDYFYTTPNATPNTAEVRESRTNIDFGPEVFLGSAYYLEDLPIGLFIEVGFLTEIVDRLHLKGQGAIGARYLF</sequence>
<reference evidence="2 3" key="1">
    <citation type="submission" date="2015-07" db="EMBL/GenBank/DDBJ databases">
        <authorList>
            <person name="Kim K.M."/>
        </authorList>
    </citation>
    <scope>NUCLEOTIDE SEQUENCE [LARGE SCALE GENOMIC DNA]</scope>
    <source>
        <strain evidence="2 3">KCTC 12363</strain>
    </source>
</reference>